<gene>
    <name evidence="1" type="ORF">IX39_10055</name>
</gene>
<keyword evidence="2" id="KW-1185">Reference proteome</keyword>
<dbReference type="OrthoDB" id="9991042at2"/>
<accession>A0A085Z924</accession>
<dbReference type="eggNOG" id="ENOG50346IX">
    <property type="taxonomic scope" value="Bacteria"/>
</dbReference>
<dbReference type="RefSeq" id="WP_034675824.1">
    <property type="nucleotide sequence ID" value="NZ_FPAP01000001.1"/>
</dbReference>
<sequence length="160" mass="18603">MKFLSIFKNKILKSKQTTKESKLVIELRKIDLSLENKKKIILNSLSIDLIESMLIIFENEKAEFSFYDPKYYPSTDPGAYFSYSFQSSDSSWNMTLGNHGWSGGIYTIDRTVIIKQIASIINLTTRIEIEIENVNFFSNYQQKNVSQNEEQNLKLLKIHS</sequence>
<organism evidence="1 2">
    <name type="scientific">Chryseobacterium formosense</name>
    <dbReference type="NCBI Taxonomy" id="236814"/>
    <lineage>
        <taxon>Bacteria</taxon>
        <taxon>Pseudomonadati</taxon>
        <taxon>Bacteroidota</taxon>
        <taxon>Flavobacteriia</taxon>
        <taxon>Flavobacteriales</taxon>
        <taxon>Weeksellaceae</taxon>
        <taxon>Chryseobacterium group</taxon>
        <taxon>Chryseobacterium</taxon>
    </lineage>
</organism>
<dbReference type="EMBL" id="JPRP01000001">
    <property type="protein sequence ID" value="KFF00938.1"/>
    <property type="molecule type" value="Genomic_DNA"/>
</dbReference>
<evidence type="ECO:0000313" key="2">
    <source>
        <dbReference type="Proteomes" id="UP000028713"/>
    </source>
</evidence>
<dbReference type="AlphaFoldDB" id="A0A085Z924"/>
<dbReference type="Proteomes" id="UP000028713">
    <property type="component" value="Unassembled WGS sequence"/>
</dbReference>
<reference evidence="1 2" key="1">
    <citation type="submission" date="2014-07" db="EMBL/GenBank/DDBJ databases">
        <title>Genome of Chryseobacterium formosense LMG 24722.</title>
        <authorList>
            <person name="Pipes S.E."/>
            <person name="Stropko S.J."/>
            <person name="Newman J.D."/>
        </authorList>
    </citation>
    <scope>NUCLEOTIDE SEQUENCE [LARGE SCALE GENOMIC DNA]</scope>
    <source>
        <strain evidence="1 2">LMG 24722</strain>
    </source>
</reference>
<name>A0A085Z924_9FLAO</name>
<proteinExistence type="predicted"/>
<protein>
    <submittedName>
        <fullName evidence="1">Uncharacterized protein</fullName>
    </submittedName>
</protein>
<comment type="caution">
    <text evidence="1">The sequence shown here is derived from an EMBL/GenBank/DDBJ whole genome shotgun (WGS) entry which is preliminary data.</text>
</comment>
<evidence type="ECO:0000313" key="1">
    <source>
        <dbReference type="EMBL" id="KFF00938.1"/>
    </source>
</evidence>